<dbReference type="SUPFAM" id="SSF47384">
    <property type="entry name" value="Homodimeric domain of signal transducing histidine kinase"/>
    <property type="match status" value="1"/>
</dbReference>
<dbReference type="OrthoDB" id="9809567at2"/>
<proteinExistence type="predicted"/>
<evidence type="ECO:0000256" key="5">
    <source>
        <dbReference type="ARBA" id="ARBA00022679"/>
    </source>
</evidence>
<organism evidence="14 15">
    <name type="scientific">Reyranella soli</name>
    <dbReference type="NCBI Taxonomy" id="1230389"/>
    <lineage>
        <taxon>Bacteria</taxon>
        <taxon>Pseudomonadati</taxon>
        <taxon>Pseudomonadota</taxon>
        <taxon>Alphaproteobacteria</taxon>
        <taxon>Hyphomicrobiales</taxon>
        <taxon>Reyranellaceae</taxon>
        <taxon>Reyranella</taxon>
    </lineage>
</organism>
<dbReference type="InterPro" id="IPR003594">
    <property type="entry name" value="HATPase_dom"/>
</dbReference>
<keyword evidence="5" id="KW-0808">Transferase</keyword>
<dbReference type="EMBL" id="BKAJ01000070">
    <property type="protein sequence ID" value="GEP56777.1"/>
    <property type="molecule type" value="Genomic_DNA"/>
</dbReference>
<evidence type="ECO:0000256" key="10">
    <source>
        <dbReference type="ARBA" id="ARBA00023136"/>
    </source>
</evidence>
<evidence type="ECO:0000256" key="4">
    <source>
        <dbReference type="ARBA" id="ARBA00022553"/>
    </source>
</evidence>
<feature type="domain" description="HAMP" evidence="13">
    <location>
        <begin position="191"/>
        <end position="242"/>
    </location>
</feature>
<dbReference type="InterPro" id="IPR005467">
    <property type="entry name" value="His_kinase_dom"/>
</dbReference>
<dbReference type="Gene3D" id="3.30.565.10">
    <property type="entry name" value="Histidine kinase-like ATPase, C-terminal domain"/>
    <property type="match status" value="1"/>
</dbReference>
<evidence type="ECO:0000313" key="15">
    <source>
        <dbReference type="Proteomes" id="UP000321058"/>
    </source>
</evidence>
<evidence type="ECO:0000256" key="6">
    <source>
        <dbReference type="ARBA" id="ARBA00022692"/>
    </source>
</evidence>
<evidence type="ECO:0000256" key="1">
    <source>
        <dbReference type="ARBA" id="ARBA00000085"/>
    </source>
</evidence>
<feature type="transmembrane region" description="Helical" evidence="11">
    <location>
        <begin position="169"/>
        <end position="190"/>
    </location>
</feature>
<keyword evidence="4" id="KW-0597">Phosphoprotein</keyword>
<evidence type="ECO:0000259" key="12">
    <source>
        <dbReference type="PROSITE" id="PS50109"/>
    </source>
</evidence>
<dbReference type="EC" id="2.7.13.3" evidence="3"/>
<evidence type="ECO:0000256" key="3">
    <source>
        <dbReference type="ARBA" id="ARBA00012438"/>
    </source>
</evidence>
<dbReference type="InterPro" id="IPR036890">
    <property type="entry name" value="HATPase_C_sf"/>
</dbReference>
<keyword evidence="8 11" id="KW-1133">Transmembrane helix</keyword>
<dbReference type="RefSeq" id="WP_147151043.1">
    <property type="nucleotide sequence ID" value="NZ_BKAJ01000070.1"/>
</dbReference>
<dbReference type="Gene3D" id="1.10.287.130">
    <property type="match status" value="1"/>
</dbReference>
<dbReference type="PROSITE" id="PS50885">
    <property type="entry name" value="HAMP"/>
    <property type="match status" value="1"/>
</dbReference>
<keyword evidence="7 14" id="KW-0418">Kinase</keyword>
<dbReference type="SMART" id="SM00387">
    <property type="entry name" value="HATPase_c"/>
    <property type="match status" value="1"/>
</dbReference>
<protein>
    <recommendedName>
        <fullName evidence="3">histidine kinase</fullName>
        <ecNumber evidence="3">2.7.13.3</ecNumber>
    </recommendedName>
</protein>
<evidence type="ECO:0000259" key="13">
    <source>
        <dbReference type="PROSITE" id="PS50885"/>
    </source>
</evidence>
<keyword evidence="6 11" id="KW-0812">Transmembrane</keyword>
<dbReference type="InterPro" id="IPR050428">
    <property type="entry name" value="TCS_sensor_his_kinase"/>
</dbReference>
<comment type="subcellular location">
    <subcellularLocation>
        <location evidence="2">Membrane</location>
    </subcellularLocation>
</comment>
<dbReference type="InterPro" id="IPR003660">
    <property type="entry name" value="HAMP_dom"/>
</dbReference>
<keyword evidence="9" id="KW-0902">Two-component regulatory system</keyword>
<feature type="domain" description="Histidine kinase" evidence="12">
    <location>
        <begin position="250"/>
        <end position="447"/>
    </location>
</feature>
<gene>
    <name evidence="14" type="ORF">RSO01_39430</name>
</gene>
<dbReference type="SUPFAM" id="SSF55874">
    <property type="entry name" value="ATPase domain of HSP90 chaperone/DNA topoisomerase II/histidine kinase"/>
    <property type="match status" value="1"/>
</dbReference>
<dbReference type="Pfam" id="PF02518">
    <property type="entry name" value="HATPase_c"/>
    <property type="match status" value="1"/>
</dbReference>
<keyword evidence="10 11" id="KW-0472">Membrane</keyword>
<dbReference type="InterPro" id="IPR036097">
    <property type="entry name" value="HisK_dim/P_sf"/>
</dbReference>
<evidence type="ECO:0000256" key="8">
    <source>
        <dbReference type="ARBA" id="ARBA00022989"/>
    </source>
</evidence>
<reference evidence="14 15" key="1">
    <citation type="submission" date="2019-07" db="EMBL/GenBank/DDBJ databases">
        <title>Whole genome shotgun sequence of Reyranella soli NBRC 108950.</title>
        <authorList>
            <person name="Hosoyama A."/>
            <person name="Uohara A."/>
            <person name="Ohji S."/>
            <person name="Ichikawa N."/>
        </authorList>
    </citation>
    <scope>NUCLEOTIDE SEQUENCE [LARGE SCALE GENOMIC DNA]</scope>
    <source>
        <strain evidence="14 15">NBRC 108950</strain>
    </source>
</reference>
<dbReference type="PANTHER" id="PTHR45436:SF5">
    <property type="entry name" value="SENSOR HISTIDINE KINASE TRCS"/>
    <property type="match status" value="1"/>
</dbReference>
<dbReference type="PROSITE" id="PS50109">
    <property type="entry name" value="HIS_KIN"/>
    <property type="match status" value="1"/>
</dbReference>
<evidence type="ECO:0000256" key="7">
    <source>
        <dbReference type="ARBA" id="ARBA00022777"/>
    </source>
</evidence>
<evidence type="ECO:0000256" key="11">
    <source>
        <dbReference type="SAM" id="Phobius"/>
    </source>
</evidence>
<name>A0A512NCU7_9HYPH</name>
<dbReference type="PRINTS" id="PR00344">
    <property type="entry name" value="BCTRLSENSOR"/>
</dbReference>
<evidence type="ECO:0000313" key="14">
    <source>
        <dbReference type="EMBL" id="GEP56777.1"/>
    </source>
</evidence>
<evidence type="ECO:0000256" key="9">
    <source>
        <dbReference type="ARBA" id="ARBA00023012"/>
    </source>
</evidence>
<keyword evidence="15" id="KW-1185">Reference proteome</keyword>
<comment type="caution">
    <text evidence="14">The sequence shown here is derived from an EMBL/GenBank/DDBJ whole genome shotgun (WGS) entry which is preliminary data.</text>
</comment>
<dbReference type="GO" id="GO:0000155">
    <property type="term" value="F:phosphorelay sensor kinase activity"/>
    <property type="evidence" value="ECO:0007669"/>
    <property type="project" value="InterPro"/>
</dbReference>
<dbReference type="PANTHER" id="PTHR45436">
    <property type="entry name" value="SENSOR HISTIDINE KINASE YKOH"/>
    <property type="match status" value="1"/>
</dbReference>
<feature type="transmembrane region" description="Helical" evidence="11">
    <location>
        <begin position="17"/>
        <end position="40"/>
    </location>
</feature>
<comment type="catalytic activity">
    <reaction evidence="1">
        <text>ATP + protein L-histidine = ADP + protein N-phospho-L-histidine.</text>
        <dbReference type="EC" id="2.7.13.3"/>
    </reaction>
</comment>
<dbReference type="InterPro" id="IPR004358">
    <property type="entry name" value="Sig_transdc_His_kin-like_C"/>
</dbReference>
<dbReference type="AlphaFoldDB" id="A0A512NCU7"/>
<accession>A0A512NCU7</accession>
<dbReference type="GO" id="GO:0005886">
    <property type="term" value="C:plasma membrane"/>
    <property type="evidence" value="ECO:0007669"/>
    <property type="project" value="TreeGrafter"/>
</dbReference>
<sequence length="447" mass="48767">MTAADPPRRATSLVVRLILAAAAWLLLLLAVGGIVLALAFRGAVEEEFSYRLDAILKTIVASIEVVPGGGFAMSRPLGDPRFDRLYSGWYWQVTQPDGRQLRSRSLWDSSIPVEPGGPDMQVRRAEGPNQEKLLVVERDVEFPGQQGAAHVLVASDLREVSGGVQRFELLLMLALGTLAFGMIVAIVIQVRYGLRPLRQMLADLRSVREGAAARLSGRYPSEIAPLADGMNDVLDKDSELIERARTHVGNLAHALKTPLAVVSAEVQGNADRTVLTKQVQLMRRLIEHHLGRARASAGTGRLGLKTPVRSVAEAVRAVLAKIYQERGLEVDVDIPPGAMFRGHREDLEEIFGNLMENACKWAIRRVRVSAQQAQDNLLIRVEDDGPGISAERQAELLRRGRRLDEKSPGWGLGLAIVSDLVHLNGGELAFSKSELGGLCVDVALPSR</sequence>
<dbReference type="Proteomes" id="UP000321058">
    <property type="component" value="Unassembled WGS sequence"/>
</dbReference>
<evidence type="ECO:0000256" key="2">
    <source>
        <dbReference type="ARBA" id="ARBA00004370"/>
    </source>
</evidence>